<proteinExistence type="predicted"/>
<organism evidence="17 18">
    <name type="scientific">Cucumis melo var. makuwa</name>
    <name type="common">Oriental melon</name>
    <dbReference type="NCBI Taxonomy" id="1194695"/>
    <lineage>
        <taxon>Eukaryota</taxon>
        <taxon>Viridiplantae</taxon>
        <taxon>Streptophyta</taxon>
        <taxon>Embryophyta</taxon>
        <taxon>Tracheophyta</taxon>
        <taxon>Spermatophyta</taxon>
        <taxon>Magnoliopsida</taxon>
        <taxon>eudicotyledons</taxon>
        <taxon>Gunneridae</taxon>
        <taxon>Pentapetalae</taxon>
        <taxon>rosids</taxon>
        <taxon>fabids</taxon>
        <taxon>Cucurbitales</taxon>
        <taxon>Cucurbitaceae</taxon>
        <taxon>Benincaseae</taxon>
        <taxon>Cucumis</taxon>
    </lineage>
</organism>
<keyword evidence="2" id="KW-0808">Transferase</keyword>
<dbReference type="Pfam" id="PF17921">
    <property type="entry name" value="Integrase_H2C2"/>
    <property type="match status" value="1"/>
</dbReference>
<feature type="domain" description="Reverse transcriptase" evidence="16">
    <location>
        <begin position="90"/>
        <end position="278"/>
    </location>
</feature>
<dbReference type="InterPro" id="IPR056924">
    <property type="entry name" value="SH3_Tf2-1"/>
</dbReference>
<dbReference type="InterPro" id="IPR036397">
    <property type="entry name" value="RNaseH_sf"/>
</dbReference>
<keyword evidence="11" id="KW-0695">RNA-directed DNA polymerase</keyword>
<keyword evidence="1" id="KW-0645">Protease</keyword>
<dbReference type="PANTHER" id="PTHR37984:SF5">
    <property type="entry name" value="PROTEIN NYNRIN-LIKE"/>
    <property type="match status" value="1"/>
</dbReference>
<dbReference type="SUPFAM" id="SSF53098">
    <property type="entry name" value="Ribonuclease H-like"/>
    <property type="match status" value="1"/>
</dbReference>
<dbReference type="GO" id="GO:0006310">
    <property type="term" value="P:DNA recombination"/>
    <property type="evidence" value="ECO:0007669"/>
    <property type="project" value="UniProtKB-KW"/>
</dbReference>
<keyword evidence="6" id="KW-0064">Aspartyl protease</keyword>
<dbReference type="GO" id="GO:0046872">
    <property type="term" value="F:metal ion binding"/>
    <property type="evidence" value="ECO:0007669"/>
    <property type="project" value="UniProtKB-KW"/>
</dbReference>
<dbReference type="GO" id="GO:0015074">
    <property type="term" value="P:DNA integration"/>
    <property type="evidence" value="ECO:0007669"/>
    <property type="project" value="UniProtKB-KW"/>
</dbReference>
<dbReference type="InterPro" id="IPR012337">
    <property type="entry name" value="RNaseH-like_sf"/>
</dbReference>
<dbReference type="GO" id="GO:0004519">
    <property type="term" value="F:endonuclease activity"/>
    <property type="evidence" value="ECO:0007669"/>
    <property type="project" value="UniProtKB-KW"/>
</dbReference>
<keyword evidence="14" id="KW-0233">DNA recombination</keyword>
<dbReference type="InterPro" id="IPR043502">
    <property type="entry name" value="DNA/RNA_pol_sf"/>
</dbReference>
<dbReference type="EMBL" id="SSTE01005078">
    <property type="protein sequence ID" value="KAA0061127.1"/>
    <property type="molecule type" value="Genomic_DNA"/>
</dbReference>
<dbReference type="GO" id="GO:0004190">
    <property type="term" value="F:aspartic-type endopeptidase activity"/>
    <property type="evidence" value="ECO:0007669"/>
    <property type="project" value="UniProtKB-KW"/>
</dbReference>
<dbReference type="InterPro" id="IPR050951">
    <property type="entry name" value="Retrovirus_Pol_polyprotein"/>
</dbReference>
<dbReference type="AlphaFoldDB" id="A0A5A7V2M6"/>
<evidence type="ECO:0000313" key="17">
    <source>
        <dbReference type="EMBL" id="KAA0061127.1"/>
    </source>
</evidence>
<evidence type="ECO:0000256" key="10">
    <source>
        <dbReference type="ARBA" id="ARBA00022908"/>
    </source>
</evidence>
<evidence type="ECO:0000256" key="15">
    <source>
        <dbReference type="ARBA" id="ARBA00023268"/>
    </source>
</evidence>
<name>A0A5A7V2M6_CUCMM</name>
<evidence type="ECO:0000256" key="9">
    <source>
        <dbReference type="ARBA" id="ARBA00022842"/>
    </source>
</evidence>
<dbReference type="Gene3D" id="1.10.340.70">
    <property type="match status" value="1"/>
</dbReference>
<evidence type="ECO:0000259" key="16">
    <source>
        <dbReference type="PROSITE" id="PS50878"/>
    </source>
</evidence>
<evidence type="ECO:0000256" key="2">
    <source>
        <dbReference type="ARBA" id="ARBA00022679"/>
    </source>
</evidence>
<evidence type="ECO:0000313" key="18">
    <source>
        <dbReference type="Proteomes" id="UP000321393"/>
    </source>
</evidence>
<dbReference type="OrthoDB" id="1738613at2759"/>
<evidence type="ECO:0000256" key="11">
    <source>
        <dbReference type="ARBA" id="ARBA00022918"/>
    </source>
</evidence>
<dbReference type="InterPro" id="IPR041577">
    <property type="entry name" value="RT_RNaseH_2"/>
</dbReference>
<evidence type="ECO:0000256" key="14">
    <source>
        <dbReference type="ARBA" id="ARBA00023172"/>
    </source>
</evidence>
<keyword evidence="7" id="KW-0255">Endonuclease</keyword>
<dbReference type="InterPro" id="IPR041373">
    <property type="entry name" value="RT_RNaseH"/>
</dbReference>
<evidence type="ECO:0000256" key="8">
    <source>
        <dbReference type="ARBA" id="ARBA00022801"/>
    </source>
</evidence>
<dbReference type="Gene3D" id="3.30.70.270">
    <property type="match status" value="1"/>
</dbReference>
<dbReference type="CDD" id="cd09274">
    <property type="entry name" value="RNase_HI_RT_Ty3"/>
    <property type="match status" value="1"/>
</dbReference>
<keyword evidence="3" id="KW-0548">Nucleotidyltransferase</keyword>
<keyword evidence="5" id="KW-0479">Metal-binding</keyword>
<dbReference type="InterPro" id="IPR041588">
    <property type="entry name" value="Integrase_H2C2"/>
</dbReference>
<keyword evidence="13" id="KW-0238">DNA-binding</keyword>
<reference evidence="17 18" key="1">
    <citation type="submission" date="2019-08" db="EMBL/GenBank/DDBJ databases">
        <title>Draft genome sequences of two oriental melons (Cucumis melo L. var makuwa).</title>
        <authorList>
            <person name="Kwon S.-Y."/>
        </authorList>
    </citation>
    <scope>NUCLEOTIDE SEQUENCE [LARGE SCALE GENOMIC DNA]</scope>
    <source>
        <strain evidence="18">cv. SW 3</strain>
        <tissue evidence="17">Leaf</tissue>
    </source>
</reference>
<keyword evidence="4" id="KW-0540">Nuclease</keyword>
<keyword evidence="9" id="KW-0460">Magnesium</keyword>
<evidence type="ECO:0000256" key="12">
    <source>
        <dbReference type="ARBA" id="ARBA00022932"/>
    </source>
</evidence>
<gene>
    <name evidence="17" type="ORF">E6C27_scaffold348G00430</name>
</gene>
<dbReference type="GO" id="GO:0003887">
    <property type="term" value="F:DNA-directed DNA polymerase activity"/>
    <property type="evidence" value="ECO:0007669"/>
    <property type="project" value="UniProtKB-KW"/>
</dbReference>
<dbReference type="GO" id="GO:0006508">
    <property type="term" value="P:proteolysis"/>
    <property type="evidence" value="ECO:0007669"/>
    <property type="project" value="UniProtKB-KW"/>
</dbReference>
<dbReference type="InterPro" id="IPR000477">
    <property type="entry name" value="RT_dom"/>
</dbReference>
<dbReference type="Proteomes" id="UP000321393">
    <property type="component" value="Unassembled WGS sequence"/>
</dbReference>
<dbReference type="Pfam" id="PF17919">
    <property type="entry name" value="RT_RNaseH_2"/>
    <property type="match status" value="1"/>
</dbReference>
<evidence type="ECO:0000256" key="13">
    <source>
        <dbReference type="ARBA" id="ARBA00023125"/>
    </source>
</evidence>
<dbReference type="Pfam" id="PF17917">
    <property type="entry name" value="RT_RNaseH"/>
    <property type="match status" value="1"/>
</dbReference>
<dbReference type="Gene3D" id="3.10.10.10">
    <property type="entry name" value="HIV Type 1 Reverse Transcriptase, subunit A, domain 1"/>
    <property type="match status" value="1"/>
</dbReference>
<comment type="caution">
    <text evidence="17">The sequence shown here is derived from an EMBL/GenBank/DDBJ whole genome shotgun (WGS) entry which is preliminary data.</text>
</comment>
<evidence type="ECO:0000256" key="4">
    <source>
        <dbReference type="ARBA" id="ARBA00022722"/>
    </source>
</evidence>
<sequence length="836" mass="96171">MKASKLLSQGTWGILASVVDTRGPEVSLSSEPVVKEYPDVFPDELPGLPPPREIDFAIELEPNTAPISRAPYRMAPTELKEMKVQLQELLDKGFIRPSVSPWGAPVLFVKKKDESMRLCIDYRELNKVTVKNRYPLPRIDDLFDQLQGATVFSKIDLRSSYHQLRIRDSDIPKTAFRSRYGHYEFIVMSFGLTNAPAVFMDLMKRVFKDFLDSFFIVFIDDILIYSKIEAEHEEHLRQVLETLRANRLYAKFTKCEFWLKKPRSSTVSKIRSFLGLAGYYRSPACESSFQELKQKLVTAPVLTVPDGSRSFVIYSDASKKVLGCVLIQQVVFALKIWRHYLYGENIQIFTDHKSPKYFFTQKELNMRQRRWLELVKDYDCEILYHPGKANVVADALSRKVAHSAALITKQAPLLRDFERAEIAVSVGELNDAYLVEKRCLVETGQSEDFSISSDDGLTFEGRLYVPEDSAVKTELLTEAHSSPFTMHPGSTTMYQDLRSVYWWRNMKREVADFVNRCLVCQQVKALRQRPVGLLQPLSVPGWKWESVSMDFITELPKTLKGYTVIWVVVDRLTKSAHFVPGKSTYTARLQLALGMRLDFSTAFHPQTDGQTERLNQVLEDMLRACATIGMAPFEALYNKCCRSPVCWGKVGEQRMLGPKLVQTTNVAIQKIRARLLTTQNRQKSYADVRRKDLEFEVGDRVFLKVAPMKGVLRFEKKGKLSPRFVGPFEILERIGPVAYRLALPSSFSAVHDVFHVFMLRRYVADPTHVVDFEPLQISENLSYEEQPVEILAREVKKLRNREISLVKVLWQNHGVEEATWERKEGMRAQYPELFEN</sequence>
<evidence type="ECO:0000256" key="7">
    <source>
        <dbReference type="ARBA" id="ARBA00022759"/>
    </source>
</evidence>
<dbReference type="CDD" id="cd01647">
    <property type="entry name" value="RT_LTR"/>
    <property type="match status" value="1"/>
</dbReference>
<dbReference type="PANTHER" id="PTHR37984">
    <property type="entry name" value="PROTEIN CBG26694"/>
    <property type="match status" value="1"/>
</dbReference>
<dbReference type="GO" id="GO:0003677">
    <property type="term" value="F:DNA binding"/>
    <property type="evidence" value="ECO:0007669"/>
    <property type="project" value="UniProtKB-KW"/>
</dbReference>
<keyword evidence="8" id="KW-0378">Hydrolase</keyword>
<dbReference type="Gene3D" id="3.30.420.10">
    <property type="entry name" value="Ribonuclease H-like superfamily/Ribonuclease H"/>
    <property type="match status" value="1"/>
</dbReference>
<dbReference type="Pfam" id="PF24626">
    <property type="entry name" value="SH3_Tf2-1"/>
    <property type="match status" value="1"/>
</dbReference>
<dbReference type="PROSITE" id="PS50878">
    <property type="entry name" value="RT_POL"/>
    <property type="match status" value="1"/>
</dbReference>
<keyword evidence="15" id="KW-0511">Multifunctional enzyme</keyword>
<keyword evidence="10" id="KW-0229">DNA integration</keyword>
<protein>
    <submittedName>
        <fullName evidence="17">Pol protein</fullName>
    </submittedName>
</protein>
<accession>A0A5A7V2M6</accession>
<evidence type="ECO:0000256" key="3">
    <source>
        <dbReference type="ARBA" id="ARBA00022695"/>
    </source>
</evidence>
<dbReference type="Pfam" id="PF00078">
    <property type="entry name" value="RVT_1"/>
    <property type="match status" value="1"/>
</dbReference>
<evidence type="ECO:0000256" key="6">
    <source>
        <dbReference type="ARBA" id="ARBA00022750"/>
    </source>
</evidence>
<keyword evidence="12" id="KW-0239">DNA-directed DNA polymerase</keyword>
<dbReference type="InterPro" id="IPR043128">
    <property type="entry name" value="Rev_trsase/Diguanyl_cyclase"/>
</dbReference>
<dbReference type="GO" id="GO:0003964">
    <property type="term" value="F:RNA-directed DNA polymerase activity"/>
    <property type="evidence" value="ECO:0007669"/>
    <property type="project" value="UniProtKB-KW"/>
</dbReference>
<evidence type="ECO:0000256" key="1">
    <source>
        <dbReference type="ARBA" id="ARBA00022670"/>
    </source>
</evidence>
<dbReference type="SUPFAM" id="SSF56672">
    <property type="entry name" value="DNA/RNA polymerases"/>
    <property type="match status" value="1"/>
</dbReference>
<evidence type="ECO:0000256" key="5">
    <source>
        <dbReference type="ARBA" id="ARBA00022723"/>
    </source>
</evidence>